<dbReference type="InterPro" id="IPR003362">
    <property type="entry name" value="Bact_transf"/>
</dbReference>
<dbReference type="InterPro" id="IPR017475">
    <property type="entry name" value="EPS_sugar_tfrase"/>
</dbReference>
<reference evidence="9 10" key="1">
    <citation type="journal article" date="2019" name="Emerg. Microbes Infect.">
        <title>Comprehensive subspecies identification of 175 nontuberculous mycobacteria species based on 7547 genomic profiles.</title>
        <authorList>
            <person name="Matsumoto Y."/>
            <person name="Kinjo T."/>
            <person name="Motooka D."/>
            <person name="Nabeya D."/>
            <person name="Jung N."/>
            <person name="Uechi K."/>
            <person name="Horii T."/>
            <person name="Iida T."/>
            <person name="Fujita J."/>
            <person name="Nakamura S."/>
        </authorList>
    </citation>
    <scope>NUCLEOTIDE SEQUENCE [LARGE SCALE GENOMIC DNA]</scope>
    <source>
        <strain evidence="9 10">JCM 13323</strain>
    </source>
</reference>
<evidence type="ECO:0000256" key="1">
    <source>
        <dbReference type="ARBA" id="ARBA00004141"/>
    </source>
</evidence>
<keyword evidence="4 7" id="KW-0812">Transmembrane</keyword>
<evidence type="ECO:0000313" key="10">
    <source>
        <dbReference type="Proteomes" id="UP000466514"/>
    </source>
</evidence>
<evidence type="ECO:0000256" key="3">
    <source>
        <dbReference type="ARBA" id="ARBA00022679"/>
    </source>
</evidence>
<feature type="transmembrane region" description="Helical" evidence="7">
    <location>
        <begin position="80"/>
        <end position="97"/>
    </location>
</feature>
<dbReference type="GO" id="GO:0016780">
    <property type="term" value="F:phosphotransferase activity, for other substituted phosphate groups"/>
    <property type="evidence" value="ECO:0007669"/>
    <property type="project" value="TreeGrafter"/>
</dbReference>
<name>A0A7I7MHD2_9MYCO</name>
<dbReference type="NCBIfam" id="TIGR03025">
    <property type="entry name" value="EPS_sugtrans"/>
    <property type="match status" value="1"/>
</dbReference>
<protein>
    <submittedName>
        <fullName evidence="9">Undecaprenyl-phosphate glucose phosphotransferase</fullName>
    </submittedName>
</protein>
<feature type="transmembrane region" description="Helical" evidence="7">
    <location>
        <begin position="46"/>
        <end position="68"/>
    </location>
</feature>
<dbReference type="EMBL" id="AP022574">
    <property type="protein sequence ID" value="BBX71526.1"/>
    <property type="molecule type" value="Genomic_DNA"/>
</dbReference>
<dbReference type="Pfam" id="PF02397">
    <property type="entry name" value="Bac_transf"/>
    <property type="match status" value="1"/>
</dbReference>
<keyword evidence="6 7" id="KW-0472">Membrane</keyword>
<evidence type="ECO:0000256" key="7">
    <source>
        <dbReference type="SAM" id="Phobius"/>
    </source>
</evidence>
<evidence type="ECO:0000256" key="6">
    <source>
        <dbReference type="ARBA" id="ARBA00023136"/>
    </source>
</evidence>
<dbReference type="Pfam" id="PF13727">
    <property type="entry name" value="CoA_binding_3"/>
    <property type="match status" value="1"/>
</dbReference>
<dbReference type="Proteomes" id="UP000466514">
    <property type="component" value="Chromosome"/>
</dbReference>
<dbReference type="PANTHER" id="PTHR30576">
    <property type="entry name" value="COLANIC BIOSYNTHESIS UDP-GLUCOSE LIPID CARRIER TRANSFERASE"/>
    <property type="match status" value="1"/>
</dbReference>
<organism evidence="9 10">
    <name type="scientific">Mycolicibacterium psychrotolerans</name>
    <dbReference type="NCBI Taxonomy" id="216929"/>
    <lineage>
        <taxon>Bacteria</taxon>
        <taxon>Bacillati</taxon>
        <taxon>Actinomycetota</taxon>
        <taxon>Actinomycetes</taxon>
        <taxon>Mycobacteriales</taxon>
        <taxon>Mycobacteriaceae</taxon>
        <taxon>Mycolicibacterium</taxon>
    </lineage>
</organism>
<feature type="transmembrane region" description="Helical" evidence="7">
    <location>
        <begin position="155"/>
        <end position="172"/>
    </location>
</feature>
<dbReference type="RefSeq" id="WP_163726116.1">
    <property type="nucleotide sequence ID" value="NZ_AP022574.1"/>
</dbReference>
<evidence type="ECO:0000256" key="4">
    <source>
        <dbReference type="ARBA" id="ARBA00022692"/>
    </source>
</evidence>
<comment type="subcellular location">
    <subcellularLocation>
        <location evidence="1">Membrane</location>
        <topology evidence="1">Multi-pass membrane protein</topology>
    </subcellularLocation>
</comment>
<dbReference type="GO" id="GO:0016020">
    <property type="term" value="C:membrane"/>
    <property type="evidence" value="ECO:0007669"/>
    <property type="project" value="UniProtKB-SubCell"/>
</dbReference>
<comment type="similarity">
    <text evidence="2">Belongs to the bacterial sugar transferase family.</text>
</comment>
<proteinExistence type="inferred from homology"/>
<dbReference type="AlphaFoldDB" id="A0A7I7MHD2"/>
<dbReference type="KEGG" id="mpsc:MPSYJ_49870"/>
<feature type="transmembrane region" description="Helical" evidence="7">
    <location>
        <begin position="118"/>
        <end position="135"/>
    </location>
</feature>
<feature type="transmembrane region" description="Helical" evidence="7">
    <location>
        <begin position="326"/>
        <end position="345"/>
    </location>
</feature>
<evidence type="ECO:0000256" key="5">
    <source>
        <dbReference type="ARBA" id="ARBA00022989"/>
    </source>
</evidence>
<keyword evidence="3 9" id="KW-0808">Transferase</keyword>
<dbReference type="SUPFAM" id="SSF51735">
    <property type="entry name" value="NAD(P)-binding Rossmann-fold domains"/>
    <property type="match status" value="1"/>
</dbReference>
<sequence length="511" mass="57379">MQLDTKQSVHTPSARPTTPLLRAVSPLVVEKPSLWRRAYHYLRNESGYVAVSVGLDIWAGFWAVMITHWSVDRSIDSRGVLPWTWIFIPILIVLLISRSMYKRRLSHRFLDEFEPVETSVAVAALLTLAVMSQVIPKFQPGQVVQPYLRSNDVMLEIWLWAAILVPAVRLCRSLTQRYLRRKFSFGKPAIIVGTGPMAHQIITRMRQVPDFGLRPVGILDDVRPSTNEAEGVPYLGTADNLERAVATTRAEKLIIAHSAVPDDQLSIIAQRAHHLGLKVRVVPRMMDVVTEGATIEHLGGIPLMVLSHTNPKGWQFAVKHAMDRTFATAGLVLISPLFLTLMLLVRLSSPGPIFFGQDRIGRDGKVFSCLKFRSMRPADPAGEAFHLKDGAAPGGVEGEDRRTWIGKIMRKTSMDELPQLLNVIRGEMSLVGPRPERPEFVELFEMQIRRYGDRHRVKAGMTGWAQVHGLRGQTSIADRAEFDNYYIENWSILLDLKTLALTVLAVLKSAE</sequence>
<dbReference type="PANTHER" id="PTHR30576:SF0">
    <property type="entry name" value="UNDECAPRENYL-PHOSPHATE N-ACETYLGALACTOSAMINYL 1-PHOSPHATE TRANSFERASE-RELATED"/>
    <property type="match status" value="1"/>
</dbReference>
<dbReference type="Gene3D" id="3.40.50.720">
    <property type="entry name" value="NAD(P)-binding Rossmann-like Domain"/>
    <property type="match status" value="1"/>
</dbReference>
<keyword evidence="10" id="KW-1185">Reference proteome</keyword>
<dbReference type="InterPro" id="IPR036291">
    <property type="entry name" value="NAD(P)-bd_dom_sf"/>
</dbReference>
<gene>
    <name evidence="9" type="ORF">MPSYJ_49870</name>
</gene>
<accession>A0A7I7MHD2</accession>
<evidence type="ECO:0000259" key="8">
    <source>
        <dbReference type="Pfam" id="PF02397"/>
    </source>
</evidence>
<keyword evidence="5 7" id="KW-1133">Transmembrane helix</keyword>
<evidence type="ECO:0000313" key="9">
    <source>
        <dbReference type="EMBL" id="BBX71526.1"/>
    </source>
</evidence>
<feature type="domain" description="Bacterial sugar transferase" evidence="8">
    <location>
        <begin position="319"/>
        <end position="508"/>
    </location>
</feature>
<evidence type="ECO:0000256" key="2">
    <source>
        <dbReference type="ARBA" id="ARBA00006464"/>
    </source>
</evidence>